<feature type="transmembrane region" description="Helical" evidence="2">
    <location>
        <begin position="421"/>
        <end position="439"/>
    </location>
</feature>
<dbReference type="EMBL" id="JACIHU010000009">
    <property type="protein sequence ID" value="MBB4481517.1"/>
    <property type="molecule type" value="Genomic_DNA"/>
</dbReference>
<feature type="domain" description="Acyltransferase 3" evidence="3">
    <location>
        <begin position="177"/>
        <end position="504"/>
    </location>
</feature>
<feature type="region of interest" description="Disordered" evidence="1">
    <location>
        <begin position="811"/>
        <end position="831"/>
    </location>
</feature>
<evidence type="ECO:0000259" key="4">
    <source>
        <dbReference type="Pfam" id="PF19040"/>
    </source>
</evidence>
<evidence type="ECO:0000313" key="8">
    <source>
        <dbReference type="Proteomes" id="UP000557344"/>
    </source>
</evidence>
<gene>
    <name evidence="5" type="ORF">GGE46_004115</name>
    <name evidence="6" type="ORF">GGE57_004112</name>
</gene>
<dbReference type="InterPro" id="IPR050879">
    <property type="entry name" value="Acyltransferase_3"/>
</dbReference>
<dbReference type="GO" id="GO:0016747">
    <property type="term" value="F:acyltransferase activity, transferring groups other than amino-acyl groups"/>
    <property type="evidence" value="ECO:0007669"/>
    <property type="project" value="InterPro"/>
</dbReference>
<dbReference type="PANTHER" id="PTHR23028">
    <property type="entry name" value="ACETYLTRANSFERASE"/>
    <property type="match status" value="1"/>
</dbReference>
<dbReference type="InterPro" id="IPR002656">
    <property type="entry name" value="Acyl_transf_3_dom"/>
</dbReference>
<evidence type="ECO:0000313" key="7">
    <source>
        <dbReference type="Proteomes" id="UP000523431"/>
    </source>
</evidence>
<feature type="compositionally biased region" description="Low complexity" evidence="1">
    <location>
        <begin position="815"/>
        <end position="831"/>
    </location>
</feature>
<dbReference type="Pfam" id="PF01757">
    <property type="entry name" value="Acyl_transf_3"/>
    <property type="match status" value="1"/>
</dbReference>
<dbReference type="Proteomes" id="UP000557344">
    <property type="component" value="Unassembled WGS sequence"/>
</dbReference>
<comment type="caution">
    <text evidence="6">The sequence shown here is derived from an EMBL/GenBank/DDBJ whole genome shotgun (WGS) entry which is preliminary data.</text>
</comment>
<dbReference type="GO" id="GO:0016020">
    <property type="term" value="C:membrane"/>
    <property type="evidence" value="ECO:0007669"/>
    <property type="project" value="TreeGrafter"/>
</dbReference>
<feature type="transmembrane region" description="Helical" evidence="2">
    <location>
        <begin position="489"/>
        <end position="506"/>
    </location>
</feature>
<dbReference type="EMBL" id="JACIID010000009">
    <property type="protein sequence ID" value="MBB4537346.1"/>
    <property type="molecule type" value="Genomic_DNA"/>
</dbReference>
<dbReference type="PANTHER" id="PTHR23028:SF53">
    <property type="entry name" value="ACYL_TRANSF_3 DOMAIN-CONTAINING PROTEIN"/>
    <property type="match status" value="1"/>
</dbReference>
<keyword evidence="2" id="KW-1133">Transmembrane helix</keyword>
<dbReference type="Proteomes" id="UP000523431">
    <property type="component" value="Unassembled WGS sequence"/>
</dbReference>
<feature type="domain" description="SGNH" evidence="4">
    <location>
        <begin position="576"/>
        <end position="777"/>
    </location>
</feature>
<dbReference type="Pfam" id="PF19040">
    <property type="entry name" value="SGNH"/>
    <property type="match status" value="1"/>
</dbReference>
<dbReference type="InterPro" id="IPR043968">
    <property type="entry name" value="SGNH"/>
</dbReference>
<dbReference type="AlphaFoldDB" id="A0A7W7EG14"/>
<feature type="transmembrane region" description="Helical" evidence="2">
    <location>
        <begin position="451"/>
        <end position="469"/>
    </location>
</feature>
<dbReference type="GO" id="GO:0009103">
    <property type="term" value="P:lipopolysaccharide biosynthetic process"/>
    <property type="evidence" value="ECO:0007669"/>
    <property type="project" value="TreeGrafter"/>
</dbReference>
<evidence type="ECO:0000256" key="2">
    <source>
        <dbReference type="SAM" id="Phobius"/>
    </source>
</evidence>
<feature type="transmembrane region" description="Helical" evidence="2">
    <location>
        <begin position="250"/>
        <end position="269"/>
    </location>
</feature>
<sequence length="831" mass="93581">MIDGRLQKRNEEIVDRPAFDMSMRGIARFIERFQRRRTIVQDQRQRQHVTGFAMQMQVGGCRIIFDLGIAYRHLDVGNIRACPCTSRQDLARFPNGLTMHLLVSMDYARRSDIPECRFTTAQKIKTEIGPAYKSFIQPYCFSCNISVLGSPKAPLLRATTLRSRHRRQALALKVYRPEIDGLRAISVIAVILYHAEFTVAGHTLLQGGYIGVDVFFVISGFLISQILLSEIQATGRIDFHKFYTRRARRILPALFAVIFATIPFAYYLLLPSELLDYANSIGSSLLFGSNIYFYFTAAQYGEPHTLLKPFLHTWSLSVEEQFYIGFPLLLLITRRYLKSRFLPCVLLMAALSFVFCLLMVRYDQQQTFYSPLTRAWELLAGTLLAYYEVRRGRARPRPLLAAAGLALVLGSLILFRKDTIHPGLFTVIPVIGACLVLAFASHKNAVGRLLASRPAALTGIVSYSLYLWHYPVFAFARLTSLDFDNGDKFLAVVATALVAVVSFVVIEKPIRYTGRNRAFWISLGTSVATIMAAVVSAITMAGFPHRLDQVYPSIARTNEDRLESTFLGLNNNIQAGKPVIFIIGDSYARNWSVALKNYIDTDRYEVVALSYLNCIVEIENDSVKAPSRASIYDKYCTPFEKYINDKSLLSRTKAIFLTSHRPFEYTVNPFRFELLSWMKSHSDDAKIFVFGNYFQLDRSHTCLGLMFRTKSDASTCMRLASYPAANQPVEQLPFFPSGLEFNYIDIIKLHCGYDKRGCLTSSGGVPFMTDWGHLTAEFLMTLLGDILERRADDLRGSGLLDFLVSPQAMQAGRTASSHPNAAPTSSASSSP</sequence>
<feature type="transmembrane region" description="Helical" evidence="2">
    <location>
        <begin position="341"/>
        <end position="362"/>
    </location>
</feature>
<organism evidence="6 7">
    <name type="scientific">Rhizobium etli</name>
    <dbReference type="NCBI Taxonomy" id="29449"/>
    <lineage>
        <taxon>Bacteria</taxon>
        <taxon>Pseudomonadati</taxon>
        <taxon>Pseudomonadota</taxon>
        <taxon>Alphaproteobacteria</taxon>
        <taxon>Hyphomicrobiales</taxon>
        <taxon>Rhizobiaceae</taxon>
        <taxon>Rhizobium/Agrobacterium group</taxon>
        <taxon>Rhizobium</taxon>
    </lineage>
</organism>
<proteinExistence type="predicted"/>
<protein>
    <submittedName>
        <fullName evidence="6">Peptidoglycan/LPS O-acetylase OafA/YrhL</fullName>
    </submittedName>
</protein>
<evidence type="ECO:0000313" key="5">
    <source>
        <dbReference type="EMBL" id="MBB4481517.1"/>
    </source>
</evidence>
<feature type="transmembrane region" description="Helical" evidence="2">
    <location>
        <begin position="518"/>
        <end position="543"/>
    </location>
</feature>
<evidence type="ECO:0000313" key="6">
    <source>
        <dbReference type="EMBL" id="MBB4537346.1"/>
    </source>
</evidence>
<feature type="transmembrane region" description="Helical" evidence="2">
    <location>
        <begin position="399"/>
        <end position="415"/>
    </location>
</feature>
<keyword evidence="2" id="KW-0472">Membrane</keyword>
<evidence type="ECO:0000256" key="1">
    <source>
        <dbReference type="SAM" id="MobiDB-lite"/>
    </source>
</evidence>
<accession>A0A7W7EG14</accession>
<feature type="transmembrane region" description="Helical" evidence="2">
    <location>
        <begin position="208"/>
        <end position="229"/>
    </location>
</feature>
<reference evidence="7 8" key="1">
    <citation type="submission" date="2020-08" db="EMBL/GenBank/DDBJ databases">
        <title>Genomic Encyclopedia of Type Strains, Phase IV (KMG-V): Genome sequencing to study the core and pangenomes of soil and plant-associated prokaryotes.</title>
        <authorList>
            <person name="Whitman W."/>
        </authorList>
    </citation>
    <scope>NUCLEOTIDE SEQUENCE [LARGE SCALE GENOMIC DNA]</scope>
    <source>
        <strain evidence="5 8">SEMIA 471</strain>
        <strain evidence="6 7">SEMIA 489</strain>
    </source>
</reference>
<keyword evidence="2" id="KW-0812">Transmembrane</keyword>
<name>A0A7W7EG14_RHIET</name>
<evidence type="ECO:0000259" key="3">
    <source>
        <dbReference type="Pfam" id="PF01757"/>
    </source>
</evidence>
<feature type="transmembrane region" description="Helical" evidence="2">
    <location>
        <begin position="182"/>
        <end position="202"/>
    </location>
</feature>